<dbReference type="InterPro" id="IPR002818">
    <property type="entry name" value="DJ-1/PfpI"/>
</dbReference>
<organism evidence="2 3">
    <name type="scientific">Streptomyces antioxidans</name>
    <dbReference type="NCBI Taxonomy" id="1507734"/>
    <lineage>
        <taxon>Bacteria</taxon>
        <taxon>Bacillati</taxon>
        <taxon>Actinomycetota</taxon>
        <taxon>Actinomycetes</taxon>
        <taxon>Kitasatosporales</taxon>
        <taxon>Streptomycetaceae</taxon>
        <taxon>Streptomyces</taxon>
    </lineage>
</organism>
<dbReference type="InterPro" id="IPR052158">
    <property type="entry name" value="INH-QAR"/>
</dbReference>
<dbReference type="OrthoDB" id="4265717at2"/>
<dbReference type="PANTHER" id="PTHR43130">
    <property type="entry name" value="ARAC-FAMILY TRANSCRIPTIONAL REGULATOR"/>
    <property type="match status" value="1"/>
</dbReference>
<dbReference type="GO" id="GO:0006355">
    <property type="term" value="P:regulation of DNA-templated transcription"/>
    <property type="evidence" value="ECO:0007669"/>
    <property type="project" value="TreeGrafter"/>
</dbReference>
<gene>
    <name evidence="2" type="ORF">VT50_0231805</name>
</gene>
<evidence type="ECO:0000313" key="2">
    <source>
        <dbReference type="EMBL" id="OPF72201.1"/>
    </source>
</evidence>
<dbReference type="AlphaFoldDB" id="A0A1V4CWG2"/>
<dbReference type="EMBL" id="LAKD02000109">
    <property type="protein sequence ID" value="OPF72201.1"/>
    <property type="molecule type" value="Genomic_DNA"/>
</dbReference>
<dbReference type="CDD" id="cd03139">
    <property type="entry name" value="GATase1_PfpI_2"/>
    <property type="match status" value="1"/>
</dbReference>
<sequence>MQIAILLYDNFTALDAVGPYEVLSRIPGAEVVFTAARPGPVRTDMGSLALTADVPLSEVTAPDVLLVPGGPGTQAQLSDGPTLDWLRSVDAATTWTTSVCSGSLLLAAAGLLTGRRATSHWFCLDDLAALGAVPDTERVVIDGTYATAAGVSAGIDLALTLTGRMAGDEVAQAIQLVIEYDPQPPYDAGSTATAPAHLVTALRANDLILSP</sequence>
<evidence type="ECO:0000259" key="1">
    <source>
        <dbReference type="Pfam" id="PF01965"/>
    </source>
</evidence>
<dbReference type="PANTHER" id="PTHR43130:SF2">
    <property type="entry name" value="DJ-1_PFPI DOMAIN-CONTAINING PROTEIN"/>
    <property type="match status" value="1"/>
</dbReference>
<name>A0A1V4CWG2_9ACTN</name>
<reference evidence="2" key="1">
    <citation type="submission" date="2016-12" db="EMBL/GenBank/DDBJ databases">
        <title>Genome sequence of Streptomyces antioxidans MUSC 164.</title>
        <authorList>
            <person name="Lee L.-H."/>
            <person name="Ser H.-L."/>
        </authorList>
    </citation>
    <scope>NUCLEOTIDE SEQUENCE [LARGE SCALE GENOMIC DNA]</scope>
    <source>
        <strain evidence="2">MUSC 164</strain>
    </source>
</reference>
<dbReference type="RefSeq" id="WP_046090505.1">
    <property type="nucleotide sequence ID" value="NZ_LAKD02000109.1"/>
</dbReference>
<dbReference type="SUPFAM" id="SSF52317">
    <property type="entry name" value="Class I glutamine amidotransferase-like"/>
    <property type="match status" value="1"/>
</dbReference>
<accession>A0A1V4CWG2</accession>
<keyword evidence="3" id="KW-1185">Reference proteome</keyword>
<keyword evidence="2" id="KW-0315">Glutamine amidotransferase</keyword>
<dbReference type="Proteomes" id="UP000033615">
    <property type="component" value="Unassembled WGS sequence"/>
</dbReference>
<dbReference type="Pfam" id="PF01965">
    <property type="entry name" value="DJ-1_PfpI"/>
    <property type="match status" value="1"/>
</dbReference>
<evidence type="ECO:0000313" key="3">
    <source>
        <dbReference type="Proteomes" id="UP000033615"/>
    </source>
</evidence>
<protein>
    <submittedName>
        <fullName evidence="2">Glutamine amidotransferase</fullName>
    </submittedName>
</protein>
<feature type="domain" description="DJ-1/PfpI" evidence="1">
    <location>
        <begin position="2"/>
        <end position="161"/>
    </location>
</feature>
<proteinExistence type="predicted"/>
<dbReference type="GO" id="GO:0016740">
    <property type="term" value="F:transferase activity"/>
    <property type="evidence" value="ECO:0007669"/>
    <property type="project" value="UniProtKB-KW"/>
</dbReference>
<dbReference type="InterPro" id="IPR029062">
    <property type="entry name" value="Class_I_gatase-like"/>
</dbReference>
<comment type="caution">
    <text evidence="2">The sequence shown here is derived from an EMBL/GenBank/DDBJ whole genome shotgun (WGS) entry which is preliminary data.</text>
</comment>
<dbReference type="Gene3D" id="3.40.50.880">
    <property type="match status" value="1"/>
</dbReference>